<accession>A0ABT6ATV9</accession>
<evidence type="ECO:0000256" key="2">
    <source>
        <dbReference type="ARBA" id="ARBA00022448"/>
    </source>
</evidence>
<feature type="transmembrane region" description="Helical" evidence="7">
    <location>
        <begin position="350"/>
        <end position="377"/>
    </location>
</feature>
<feature type="transmembrane region" description="Helical" evidence="7">
    <location>
        <begin position="326"/>
        <end position="344"/>
    </location>
</feature>
<proteinExistence type="predicted"/>
<feature type="transmembrane region" description="Helical" evidence="7">
    <location>
        <begin position="259"/>
        <end position="285"/>
    </location>
</feature>
<feature type="transmembrane region" description="Helical" evidence="7">
    <location>
        <begin position="291"/>
        <end position="314"/>
    </location>
</feature>
<keyword evidence="6 7" id="KW-0472">Membrane</keyword>
<name>A0ABT6ATV9_9BURK</name>
<evidence type="ECO:0000259" key="8">
    <source>
        <dbReference type="PROSITE" id="PS50850"/>
    </source>
</evidence>
<dbReference type="PROSITE" id="PS50850">
    <property type="entry name" value="MFS"/>
    <property type="match status" value="1"/>
</dbReference>
<feature type="transmembrane region" description="Helical" evidence="7">
    <location>
        <begin position="131"/>
        <end position="153"/>
    </location>
</feature>
<dbReference type="Gene3D" id="1.20.1250.20">
    <property type="entry name" value="MFS general substrate transporter like domains"/>
    <property type="match status" value="1"/>
</dbReference>
<dbReference type="Pfam" id="PF07690">
    <property type="entry name" value="MFS_1"/>
    <property type="match status" value="1"/>
</dbReference>
<keyword evidence="3" id="KW-1003">Cell membrane</keyword>
<feature type="transmembrane region" description="Helical" evidence="7">
    <location>
        <begin position="98"/>
        <end position="119"/>
    </location>
</feature>
<feature type="transmembrane region" description="Helical" evidence="7">
    <location>
        <begin position="73"/>
        <end position="92"/>
    </location>
</feature>
<sequence>MPYRSKVALVYLLGFFIDLVNMFIANIAYPEIGNALGATVGELAWIGNAYMLGLSIVIPLSVWLASALGERRLMVLSLALFVLASLAAGLAGSISGLIVFRFVQGLGGGLLIPVGQAMAYRHYAPGDRVRLTSLVMMVALIVPAISPFVGGLIVQALSWRWIFFSSIPLALLTLLLAWAWLERAVVAARIPPLDMPGLLLGAAAMTALLIALTLLGESPGAPAGFLWLGFAVLATGLYVRDALRKPHPVLDLRLTGSRLLRVSMLVYLFVPGVFMGVSMVAVLYLQGPLGLTAAGTGALMLPWAGASCVAIFLTRRRFGELGPKPLLLAGMACQGVGIVVLAMTSSGTAYAVLASAYALMGFGGSLCSSTAQSTAMLDVEPARMGHASALWNINRQLGFCLGVAILSMLLNLLIGADGLHAIASQAGSAVLASFRACFLIAATLTLLPVPFVLRIRTAQVLALVRKTS</sequence>
<dbReference type="PRINTS" id="PR01036">
    <property type="entry name" value="TCRTETB"/>
</dbReference>
<feature type="transmembrane region" description="Helical" evidence="7">
    <location>
        <begin position="159"/>
        <end position="181"/>
    </location>
</feature>
<feature type="transmembrane region" description="Helical" evidence="7">
    <location>
        <begin position="221"/>
        <end position="239"/>
    </location>
</feature>
<comment type="caution">
    <text evidence="9">The sequence shown here is derived from an EMBL/GenBank/DDBJ whole genome shotgun (WGS) entry which is preliminary data.</text>
</comment>
<dbReference type="PANTHER" id="PTHR42718">
    <property type="entry name" value="MAJOR FACILITATOR SUPERFAMILY MULTIDRUG TRANSPORTER MFSC"/>
    <property type="match status" value="1"/>
</dbReference>
<evidence type="ECO:0000256" key="5">
    <source>
        <dbReference type="ARBA" id="ARBA00022989"/>
    </source>
</evidence>
<evidence type="ECO:0000256" key="7">
    <source>
        <dbReference type="SAM" id="Phobius"/>
    </source>
</evidence>
<evidence type="ECO:0000256" key="4">
    <source>
        <dbReference type="ARBA" id="ARBA00022692"/>
    </source>
</evidence>
<feature type="transmembrane region" description="Helical" evidence="7">
    <location>
        <begin position="49"/>
        <end position="66"/>
    </location>
</feature>
<feature type="domain" description="Major facilitator superfamily (MFS) profile" evidence="8">
    <location>
        <begin position="7"/>
        <end position="460"/>
    </location>
</feature>
<keyword evidence="2" id="KW-0813">Transport</keyword>
<feature type="transmembrane region" description="Helical" evidence="7">
    <location>
        <begin position="193"/>
        <end position="215"/>
    </location>
</feature>
<protein>
    <submittedName>
        <fullName evidence="9">MFS transporter</fullName>
    </submittedName>
</protein>
<dbReference type="InterPro" id="IPR011701">
    <property type="entry name" value="MFS"/>
</dbReference>
<evidence type="ECO:0000313" key="9">
    <source>
        <dbReference type="EMBL" id="MDF3836028.1"/>
    </source>
</evidence>
<feature type="transmembrane region" description="Helical" evidence="7">
    <location>
        <begin position="7"/>
        <end position="29"/>
    </location>
</feature>
<evidence type="ECO:0000256" key="3">
    <source>
        <dbReference type="ARBA" id="ARBA00022475"/>
    </source>
</evidence>
<organism evidence="9 10">
    <name type="scientific">Cupriavidus basilensis</name>
    <dbReference type="NCBI Taxonomy" id="68895"/>
    <lineage>
        <taxon>Bacteria</taxon>
        <taxon>Pseudomonadati</taxon>
        <taxon>Pseudomonadota</taxon>
        <taxon>Betaproteobacteria</taxon>
        <taxon>Burkholderiales</taxon>
        <taxon>Burkholderiaceae</taxon>
        <taxon>Cupriavidus</taxon>
    </lineage>
</organism>
<comment type="subcellular location">
    <subcellularLocation>
        <location evidence="1">Cell membrane</location>
        <topology evidence="1">Multi-pass membrane protein</topology>
    </subcellularLocation>
</comment>
<dbReference type="Gene3D" id="1.20.1720.10">
    <property type="entry name" value="Multidrug resistance protein D"/>
    <property type="match status" value="1"/>
</dbReference>
<dbReference type="RefSeq" id="WP_276266635.1">
    <property type="nucleotide sequence ID" value="NZ_JARJLM010000404.1"/>
</dbReference>
<keyword evidence="4 7" id="KW-0812">Transmembrane</keyword>
<dbReference type="Proteomes" id="UP001216674">
    <property type="component" value="Unassembled WGS sequence"/>
</dbReference>
<evidence type="ECO:0000256" key="1">
    <source>
        <dbReference type="ARBA" id="ARBA00004651"/>
    </source>
</evidence>
<evidence type="ECO:0000313" key="10">
    <source>
        <dbReference type="Proteomes" id="UP001216674"/>
    </source>
</evidence>
<evidence type="ECO:0000256" key="6">
    <source>
        <dbReference type="ARBA" id="ARBA00023136"/>
    </source>
</evidence>
<dbReference type="PANTHER" id="PTHR42718:SF46">
    <property type="entry name" value="BLR6921 PROTEIN"/>
    <property type="match status" value="1"/>
</dbReference>
<keyword evidence="5 7" id="KW-1133">Transmembrane helix</keyword>
<gene>
    <name evidence="9" type="ORF">P3W85_24195</name>
</gene>
<dbReference type="EMBL" id="JARJLM010000404">
    <property type="protein sequence ID" value="MDF3836028.1"/>
    <property type="molecule type" value="Genomic_DNA"/>
</dbReference>
<dbReference type="SUPFAM" id="SSF103473">
    <property type="entry name" value="MFS general substrate transporter"/>
    <property type="match status" value="1"/>
</dbReference>
<reference evidence="9 10" key="1">
    <citation type="submission" date="2023-03" db="EMBL/GenBank/DDBJ databases">
        <title>Draft assemblies of triclosan tolerant bacteria isolated from returned activated sludge.</title>
        <authorList>
            <person name="Van Hamelsveld S."/>
        </authorList>
    </citation>
    <scope>NUCLEOTIDE SEQUENCE [LARGE SCALE GENOMIC DNA]</scope>
    <source>
        <strain evidence="9 10">GW210010_S58</strain>
    </source>
</reference>
<feature type="transmembrane region" description="Helical" evidence="7">
    <location>
        <begin position="428"/>
        <end position="453"/>
    </location>
</feature>
<dbReference type="InterPro" id="IPR036259">
    <property type="entry name" value="MFS_trans_sf"/>
</dbReference>
<feature type="transmembrane region" description="Helical" evidence="7">
    <location>
        <begin position="397"/>
        <end position="416"/>
    </location>
</feature>
<keyword evidence="10" id="KW-1185">Reference proteome</keyword>
<dbReference type="InterPro" id="IPR020846">
    <property type="entry name" value="MFS_dom"/>
</dbReference>